<dbReference type="Proteomes" id="UP000187367">
    <property type="component" value="Unassembled WGS sequence"/>
</dbReference>
<dbReference type="InterPro" id="IPR012347">
    <property type="entry name" value="Ferritin-like"/>
</dbReference>
<accession>A0A1R1RLV4</accession>
<dbReference type="RefSeq" id="WP_076797470.1">
    <property type="nucleotide sequence ID" value="NZ_JARMMH010000008.1"/>
</dbReference>
<organism evidence="2 3">
    <name type="scientific">Bacillus swezeyi</name>
    <dbReference type="NCBI Taxonomy" id="1925020"/>
    <lineage>
        <taxon>Bacteria</taxon>
        <taxon>Bacillati</taxon>
        <taxon>Bacillota</taxon>
        <taxon>Bacilli</taxon>
        <taxon>Bacillales</taxon>
        <taxon>Bacillaceae</taxon>
        <taxon>Bacillus</taxon>
    </lineage>
</organism>
<comment type="caution">
    <text evidence="2">The sequence shown here is derived from an EMBL/GenBank/DDBJ whole genome shotgun (WGS) entry which is preliminary data.</text>
</comment>
<dbReference type="EMBL" id="MTJL01000042">
    <property type="protein sequence ID" value="OMI00169.1"/>
    <property type="molecule type" value="Genomic_DNA"/>
</dbReference>
<dbReference type="InterPro" id="IPR009040">
    <property type="entry name" value="Ferritin-like_diiron"/>
</dbReference>
<feature type="domain" description="Ferritin-like diiron" evidence="1">
    <location>
        <begin position="1"/>
        <end position="70"/>
    </location>
</feature>
<dbReference type="InterPro" id="IPR009078">
    <property type="entry name" value="Ferritin-like_SF"/>
</dbReference>
<dbReference type="GO" id="GO:0008199">
    <property type="term" value="F:ferric iron binding"/>
    <property type="evidence" value="ECO:0007669"/>
    <property type="project" value="InterPro"/>
</dbReference>
<reference evidence="2 3" key="1">
    <citation type="submission" date="2017-01" db="EMBL/GenBank/DDBJ databases">
        <title>Bacillus phylogenomics.</title>
        <authorList>
            <person name="Dunlap C."/>
        </authorList>
    </citation>
    <scope>NUCLEOTIDE SEQUENCE [LARGE SCALE GENOMIC DNA]</scope>
    <source>
        <strain evidence="2 3">NRRL B-41282</strain>
    </source>
</reference>
<dbReference type="PROSITE" id="PS50905">
    <property type="entry name" value="FERRITIN_LIKE"/>
    <property type="match status" value="1"/>
</dbReference>
<evidence type="ECO:0000313" key="3">
    <source>
        <dbReference type="Proteomes" id="UP000187367"/>
    </source>
</evidence>
<dbReference type="SUPFAM" id="SSF47240">
    <property type="entry name" value="Ferritin-like"/>
    <property type="match status" value="1"/>
</dbReference>
<sequence length="70" mass="8374">MANDFYRLNLTGIGRWFRLQHDEERGHALKLIDDFTDRNGIVKMKSTPERRFISGMRKKLFQKVLNMSNM</sequence>
<name>A0A1R1RLV4_9BACI</name>
<evidence type="ECO:0000259" key="1">
    <source>
        <dbReference type="PROSITE" id="PS50905"/>
    </source>
</evidence>
<dbReference type="InterPro" id="IPR008331">
    <property type="entry name" value="Ferritin_DPS_dom"/>
</dbReference>
<protein>
    <recommendedName>
        <fullName evidence="1">Ferritin-like diiron domain-containing protein</fullName>
    </recommendedName>
</protein>
<gene>
    <name evidence="2" type="ORF">BW143_18715</name>
</gene>
<dbReference type="AlphaFoldDB" id="A0A1R1RLV4"/>
<dbReference type="Pfam" id="PF00210">
    <property type="entry name" value="Ferritin"/>
    <property type="match status" value="1"/>
</dbReference>
<accession>A0A1R1QAZ1</accession>
<keyword evidence="3" id="KW-1185">Reference proteome</keyword>
<dbReference type="Gene3D" id="1.20.1260.10">
    <property type="match status" value="1"/>
</dbReference>
<evidence type="ECO:0000313" key="2">
    <source>
        <dbReference type="EMBL" id="OMI00169.1"/>
    </source>
</evidence>
<proteinExistence type="predicted"/>